<gene>
    <name evidence="2" type="ORF">ACFSUL_13405</name>
</gene>
<keyword evidence="1" id="KW-0812">Transmembrane</keyword>
<keyword evidence="1" id="KW-0472">Membrane</keyword>
<sequence length="128" mass="15501">MFFIKLVGIFIVVVILGVLLDKLLRKSLKIETPKGKIYEHVNTFHKWGERLVITLFLIIVAYASFSREPIIEIKYIFFIFYLVLYSFRAWMEWKYTKNEKEYIITIYSIGLFLFFILILVWLEKIEFL</sequence>
<accession>A0ABW5RSW6</accession>
<dbReference type="Pfam" id="PF13789">
    <property type="entry name" value="DUF4181"/>
    <property type="match status" value="1"/>
</dbReference>
<name>A0ABW5RSW6_9BACI</name>
<dbReference type="RefSeq" id="WP_377936210.1">
    <property type="nucleotide sequence ID" value="NZ_JBHUMF010000031.1"/>
</dbReference>
<dbReference type="EMBL" id="JBHUMF010000031">
    <property type="protein sequence ID" value="MFD2681731.1"/>
    <property type="molecule type" value="Genomic_DNA"/>
</dbReference>
<reference evidence="3" key="1">
    <citation type="journal article" date="2019" name="Int. J. Syst. Evol. Microbiol.">
        <title>The Global Catalogue of Microorganisms (GCM) 10K type strain sequencing project: providing services to taxonomists for standard genome sequencing and annotation.</title>
        <authorList>
            <consortium name="The Broad Institute Genomics Platform"/>
            <consortium name="The Broad Institute Genome Sequencing Center for Infectious Disease"/>
            <person name="Wu L."/>
            <person name="Ma J."/>
        </authorList>
    </citation>
    <scope>NUCLEOTIDE SEQUENCE [LARGE SCALE GENOMIC DNA]</scope>
    <source>
        <strain evidence="3">KCTC 3913</strain>
    </source>
</reference>
<comment type="caution">
    <text evidence="2">The sequence shown here is derived from an EMBL/GenBank/DDBJ whole genome shotgun (WGS) entry which is preliminary data.</text>
</comment>
<keyword evidence="1" id="KW-1133">Transmembrane helix</keyword>
<feature type="transmembrane region" description="Helical" evidence="1">
    <location>
        <begin position="71"/>
        <end position="90"/>
    </location>
</feature>
<protein>
    <submittedName>
        <fullName evidence="2">DUF4181 domain-containing protein</fullName>
    </submittedName>
</protein>
<organism evidence="2 3">
    <name type="scientific">Bacillus seohaeanensis</name>
    <dbReference type="NCBI Taxonomy" id="284580"/>
    <lineage>
        <taxon>Bacteria</taxon>
        <taxon>Bacillati</taxon>
        <taxon>Bacillota</taxon>
        <taxon>Bacilli</taxon>
        <taxon>Bacillales</taxon>
        <taxon>Bacillaceae</taxon>
        <taxon>Bacillus</taxon>
    </lineage>
</organism>
<feature type="transmembrane region" description="Helical" evidence="1">
    <location>
        <begin position="47"/>
        <end position="65"/>
    </location>
</feature>
<proteinExistence type="predicted"/>
<evidence type="ECO:0000313" key="2">
    <source>
        <dbReference type="EMBL" id="MFD2681731.1"/>
    </source>
</evidence>
<evidence type="ECO:0000313" key="3">
    <source>
        <dbReference type="Proteomes" id="UP001597506"/>
    </source>
</evidence>
<feature type="transmembrane region" description="Helical" evidence="1">
    <location>
        <begin position="6"/>
        <end position="24"/>
    </location>
</feature>
<dbReference type="Proteomes" id="UP001597506">
    <property type="component" value="Unassembled WGS sequence"/>
</dbReference>
<evidence type="ECO:0000256" key="1">
    <source>
        <dbReference type="SAM" id="Phobius"/>
    </source>
</evidence>
<keyword evidence="3" id="KW-1185">Reference proteome</keyword>
<dbReference type="InterPro" id="IPR025441">
    <property type="entry name" value="DUF4181"/>
</dbReference>
<feature type="transmembrane region" description="Helical" evidence="1">
    <location>
        <begin position="102"/>
        <end position="122"/>
    </location>
</feature>